<gene>
    <name evidence="2" type="ORF">PACLA_8A067118</name>
</gene>
<organism evidence="2 3">
    <name type="scientific">Paramuricea clavata</name>
    <name type="common">Red gorgonian</name>
    <name type="synonym">Violescent sea-whip</name>
    <dbReference type="NCBI Taxonomy" id="317549"/>
    <lineage>
        <taxon>Eukaryota</taxon>
        <taxon>Metazoa</taxon>
        <taxon>Cnidaria</taxon>
        <taxon>Anthozoa</taxon>
        <taxon>Octocorallia</taxon>
        <taxon>Malacalcyonacea</taxon>
        <taxon>Plexauridae</taxon>
        <taxon>Paramuricea</taxon>
    </lineage>
</organism>
<dbReference type="EMBL" id="CACRXK020004886">
    <property type="protein sequence ID" value="CAB4004367.1"/>
    <property type="molecule type" value="Genomic_DNA"/>
</dbReference>
<comment type="caution">
    <text evidence="2">The sequence shown here is derived from an EMBL/GenBank/DDBJ whole genome shotgun (WGS) entry which is preliminary data.</text>
</comment>
<evidence type="ECO:0000313" key="2">
    <source>
        <dbReference type="EMBL" id="CAB4004367.1"/>
    </source>
</evidence>
<dbReference type="Pfam" id="PF18758">
    <property type="entry name" value="KDZ"/>
    <property type="match status" value="1"/>
</dbReference>
<dbReference type="InterPro" id="IPR041320">
    <property type="entry name" value="CxC1"/>
</dbReference>
<keyword evidence="3" id="KW-1185">Reference proteome</keyword>
<dbReference type="PANTHER" id="PTHR33096">
    <property type="entry name" value="CXC2 DOMAIN-CONTAINING PROTEIN"/>
    <property type="match status" value="1"/>
</dbReference>
<dbReference type="PANTHER" id="PTHR33096:SF1">
    <property type="entry name" value="CXC1-LIKE CYSTEINE CLUSTER ASSOCIATED WITH KDZ TRANSPOSASES DOMAIN-CONTAINING PROTEIN"/>
    <property type="match status" value="1"/>
</dbReference>
<name>A0A6S7HKP0_PARCT</name>
<dbReference type="Pfam" id="PF18802">
    <property type="entry name" value="CxC1"/>
    <property type="match status" value="1"/>
</dbReference>
<feature type="domain" description="CxC1-like cysteine cluster associated with KDZ transposases" evidence="1">
    <location>
        <begin position="195"/>
        <end position="268"/>
    </location>
</feature>
<reference evidence="2" key="1">
    <citation type="submission" date="2020-04" db="EMBL/GenBank/DDBJ databases">
        <authorList>
            <person name="Alioto T."/>
            <person name="Alioto T."/>
            <person name="Gomez Garrido J."/>
        </authorList>
    </citation>
    <scope>NUCLEOTIDE SEQUENCE</scope>
    <source>
        <strain evidence="2">A484AB</strain>
    </source>
</reference>
<dbReference type="AlphaFoldDB" id="A0A6S7HKP0"/>
<protein>
    <recommendedName>
        <fullName evidence="1">CxC1-like cysteine cluster associated with KDZ transposases domain-containing protein</fullName>
    </recommendedName>
</protein>
<evidence type="ECO:0000313" key="3">
    <source>
        <dbReference type="Proteomes" id="UP001152795"/>
    </source>
</evidence>
<dbReference type="OrthoDB" id="10063408at2759"/>
<proteinExistence type="predicted"/>
<sequence>MSSRRCFKARKTLKVVSYKGGKVNRRSTLTVPVKYDSGQNASTSSLSSISGGQYSCDSPPEVSFGADNDVGKTFHSKPKCGKLRLKKKINSYRNKKIRLGDAWLDVRNQLYLAALELQALPEEQYCIIPSCKEKACCRCLDCGPVHFMCDEHTSMIHAGGLTLHCPEIWKNNRYAPYKFGGMEVWNTEHNADHGYCRDIVVINKTGRQHLVKFKFCCHEPESVTLVRHGLWPASPKEPQAAFENGFMEILKYMFLECRASLKSICQAINWTMPTLSPVHIKDIYRLLVGETFGEYRKMEAYLFHWMLYLAVFGKSVQEQVLYRPPNHGETLFIEQSKVDSFLKNYQGKSSLKLQESCNNFQAGSSLRSKVKTKKLDETAIFGAGCRHEVPIKFFSLKRGEQIGNAVYLLKWLKQNFANLDIYLYYDIACTLESHLKVVCRIYNNYNLRTNLQ</sequence>
<accession>A0A6S7HKP0</accession>
<evidence type="ECO:0000259" key="1">
    <source>
        <dbReference type="Pfam" id="PF18802"/>
    </source>
</evidence>
<dbReference type="Proteomes" id="UP001152795">
    <property type="component" value="Unassembled WGS sequence"/>
</dbReference>
<dbReference type="InterPro" id="IPR040521">
    <property type="entry name" value="KDZ"/>
</dbReference>